<dbReference type="CDD" id="cd04077">
    <property type="entry name" value="Peptidases_S8_PCSK9_ProteinaseK_like"/>
    <property type="match status" value="1"/>
</dbReference>
<dbReference type="Gene3D" id="3.40.50.200">
    <property type="entry name" value="Peptidase S8/S53 domain"/>
    <property type="match status" value="1"/>
</dbReference>
<feature type="domain" description="Peptidase S8/S53" evidence="8">
    <location>
        <begin position="167"/>
        <end position="398"/>
    </location>
</feature>
<dbReference type="SUPFAM" id="SSF54897">
    <property type="entry name" value="Protease propeptides/inhibitors"/>
    <property type="match status" value="1"/>
</dbReference>
<proteinExistence type="inferred from homology"/>
<dbReference type="InterPro" id="IPR036852">
    <property type="entry name" value="Peptidase_S8/S53_dom_sf"/>
</dbReference>
<dbReference type="InterPro" id="IPR010259">
    <property type="entry name" value="S8pro/Inhibitor_I9"/>
</dbReference>
<dbReference type="InterPro" id="IPR037045">
    <property type="entry name" value="S8pro/Inhibitor_I9_sf"/>
</dbReference>
<gene>
    <name evidence="10" type="ORF">ACFPIK_15420</name>
</gene>
<evidence type="ECO:0000313" key="10">
    <source>
        <dbReference type="EMBL" id="MFC5193160.1"/>
    </source>
</evidence>
<name>A0ABW0C0P3_9BACT</name>
<evidence type="ECO:0000256" key="5">
    <source>
        <dbReference type="PROSITE-ProRule" id="PRU01240"/>
    </source>
</evidence>
<comment type="similarity">
    <text evidence="1 5 6">Belongs to the peptidase S8 family.</text>
</comment>
<dbReference type="GO" id="GO:0016787">
    <property type="term" value="F:hydrolase activity"/>
    <property type="evidence" value="ECO:0007669"/>
    <property type="project" value="UniProtKB-KW"/>
</dbReference>
<dbReference type="InterPro" id="IPR022398">
    <property type="entry name" value="Peptidase_S8_His-AS"/>
</dbReference>
<feature type="chain" id="PRO_5047225349" evidence="7">
    <location>
        <begin position="23"/>
        <end position="506"/>
    </location>
</feature>
<dbReference type="PANTHER" id="PTHR43806:SF11">
    <property type="entry name" value="CEREVISIN-RELATED"/>
    <property type="match status" value="1"/>
</dbReference>
<evidence type="ECO:0000256" key="6">
    <source>
        <dbReference type="RuleBase" id="RU003355"/>
    </source>
</evidence>
<dbReference type="InterPro" id="IPR023827">
    <property type="entry name" value="Peptidase_S8_Asp-AS"/>
</dbReference>
<sequence>MNRPFFRIYSLAFLAVVSSFWAISCTAPEEINPTLEEFNSLAGKPQHQPGNYIVLLQDNSINFRKTASYEEVQAGMRKISEDLTAKYGVAPQQIGQVYGHVVTGFAATLTPAQVEALRKDDKVDHIEEDGLVYANAEVTQSPATWGLDRVDQATRPLSNSYSYTHTGQGVKVFILDTGIKYDHVDFEGRAIQGYSGYNDDGSDKQGHGTHVAGTVGSKTYGIAKKATLVSVKVLGDTGSGSWSTVIAGMNWVVANKGTSPAVVNMSLGGGGSSLSINTAVKNLYDARVPVIVAAGNDNADASGFTPANAPEAYAVGASTSSDARSSFSNFGTTVRLFAPGSGITSTAVNGGTATYSGTSMASPHVAGAAALLLQANPTATALQIYELISANATKNVINPNASSTTTNLLFTKSTATVTPAPEPAPITLSATWSKVSGRLRVNLTYSGFTSGQKVDIYRDNVRITTTTKLTNFTDQTSLRGSGSVTYKVCVSGSSSACSPEVKVDYL</sequence>
<organism evidence="10 11">
    <name type="scientific">Algoriphagus aquatilis</name>
    <dbReference type="NCBI Taxonomy" id="490186"/>
    <lineage>
        <taxon>Bacteria</taxon>
        <taxon>Pseudomonadati</taxon>
        <taxon>Bacteroidota</taxon>
        <taxon>Cytophagia</taxon>
        <taxon>Cytophagales</taxon>
        <taxon>Cyclobacteriaceae</taxon>
        <taxon>Algoriphagus</taxon>
    </lineage>
</organism>
<dbReference type="InterPro" id="IPR000209">
    <property type="entry name" value="Peptidase_S8/S53_dom"/>
</dbReference>
<dbReference type="InterPro" id="IPR050131">
    <property type="entry name" value="Peptidase_S8_subtilisin-like"/>
</dbReference>
<protein>
    <submittedName>
        <fullName evidence="10">S8 family peptidase</fullName>
        <ecNumber evidence="10">3.4.-.-</ecNumber>
    </submittedName>
</protein>
<evidence type="ECO:0000256" key="4">
    <source>
        <dbReference type="ARBA" id="ARBA00022825"/>
    </source>
</evidence>
<keyword evidence="3 5" id="KW-0378">Hydrolase</keyword>
<dbReference type="SUPFAM" id="SSF52743">
    <property type="entry name" value="Subtilisin-like"/>
    <property type="match status" value="1"/>
</dbReference>
<dbReference type="RefSeq" id="WP_377916842.1">
    <property type="nucleotide sequence ID" value="NZ_JBHSKS010000014.1"/>
</dbReference>
<dbReference type="InterPro" id="IPR034193">
    <property type="entry name" value="PCSK9_ProteinaseK-like"/>
</dbReference>
<dbReference type="InterPro" id="IPR015500">
    <property type="entry name" value="Peptidase_S8_subtilisin-rel"/>
</dbReference>
<dbReference type="PROSITE" id="PS00137">
    <property type="entry name" value="SUBTILASE_HIS"/>
    <property type="match status" value="1"/>
</dbReference>
<dbReference type="PANTHER" id="PTHR43806">
    <property type="entry name" value="PEPTIDASE S8"/>
    <property type="match status" value="1"/>
</dbReference>
<dbReference type="PROSITE" id="PS00136">
    <property type="entry name" value="SUBTILASE_ASP"/>
    <property type="match status" value="1"/>
</dbReference>
<accession>A0ABW0C0P3</accession>
<evidence type="ECO:0000259" key="8">
    <source>
        <dbReference type="Pfam" id="PF00082"/>
    </source>
</evidence>
<dbReference type="PRINTS" id="PR00723">
    <property type="entry name" value="SUBTILISIN"/>
</dbReference>
<dbReference type="PROSITE" id="PS51892">
    <property type="entry name" value="SUBTILASE"/>
    <property type="match status" value="1"/>
</dbReference>
<feature type="active site" description="Charge relay system" evidence="5">
    <location>
        <position position="207"/>
    </location>
</feature>
<feature type="active site" description="Charge relay system" evidence="5">
    <location>
        <position position="359"/>
    </location>
</feature>
<evidence type="ECO:0000256" key="1">
    <source>
        <dbReference type="ARBA" id="ARBA00011073"/>
    </source>
</evidence>
<evidence type="ECO:0000256" key="3">
    <source>
        <dbReference type="ARBA" id="ARBA00022801"/>
    </source>
</evidence>
<dbReference type="PROSITE" id="PS00138">
    <property type="entry name" value="SUBTILASE_SER"/>
    <property type="match status" value="1"/>
</dbReference>
<dbReference type="Gene3D" id="3.30.70.80">
    <property type="entry name" value="Peptidase S8 propeptide/proteinase inhibitor I9"/>
    <property type="match status" value="1"/>
</dbReference>
<reference evidence="11" key="1">
    <citation type="journal article" date="2019" name="Int. J. Syst. Evol. Microbiol.">
        <title>The Global Catalogue of Microorganisms (GCM) 10K type strain sequencing project: providing services to taxonomists for standard genome sequencing and annotation.</title>
        <authorList>
            <consortium name="The Broad Institute Genomics Platform"/>
            <consortium name="The Broad Institute Genome Sequencing Center for Infectious Disease"/>
            <person name="Wu L."/>
            <person name="Ma J."/>
        </authorList>
    </citation>
    <scope>NUCLEOTIDE SEQUENCE [LARGE SCALE GENOMIC DNA]</scope>
    <source>
        <strain evidence="11">CGMCC 1.7030</strain>
    </source>
</reference>
<evidence type="ECO:0000259" key="9">
    <source>
        <dbReference type="Pfam" id="PF05922"/>
    </source>
</evidence>
<keyword evidence="4 5" id="KW-0720">Serine protease</keyword>
<evidence type="ECO:0000256" key="7">
    <source>
        <dbReference type="SAM" id="SignalP"/>
    </source>
</evidence>
<dbReference type="InterPro" id="IPR023828">
    <property type="entry name" value="Peptidase_S8_Ser-AS"/>
</dbReference>
<keyword evidence="7" id="KW-0732">Signal</keyword>
<dbReference type="EC" id="3.4.-.-" evidence="10"/>
<dbReference type="Proteomes" id="UP001596163">
    <property type="component" value="Unassembled WGS sequence"/>
</dbReference>
<feature type="domain" description="Inhibitor I9" evidence="9">
    <location>
        <begin position="52"/>
        <end position="133"/>
    </location>
</feature>
<evidence type="ECO:0000313" key="11">
    <source>
        <dbReference type="Proteomes" id="UP001596163"/>
    </source>
</evidence>
<evidence type="ECO:0000256" key="2">
    <source>
        <dbReference type="ARBA" id="ARBA00022670"/>
    </source>
</evidence>
<feature type="signal peptide" evidence="7">
    <location>
        <begin position="1"/>
        <end position="22"/>
    </location>
</feature>
<dbReference type="PROSITE" id="PS51257">
    <property type="entry name" value="PROKAR_LIPOPROTEIN"/>
    <property type="match status" value="1"/>
</dbReference>
<dbReference type="Pfam" id="PF05922">
    <property type="entry name" value="Inhibitor_I9"/>
    <property type="match status" value="1"/>
</dbReference>
<keyword evidence="2 5" id="KW-0645">Protease</keyword>
<dbReference type="Pfam" id="PF00082">
    <property type="entry name" value="Peptidase_S8"/>
    <property type="match status" value="1"/>
</dbReference>
<comment type="caution">
    <text evidence="10">The sequence shown here is derived from an EMBL/GenBank/DDBJ whole genome shotgun (WGS) entry which is preliminary data.</text>
</comment>
<keyword evidence="11" id="KW-1185">Reference proteome</keyword>
<feature type="active site" description="Charge relay system" evidence="5">
    <location>
        <position position="176"/>
    </location>
</feature>
<dbReference type="EMBL" id="JBHSKS010000014">
    <property type="protein sequence ID" value="MFC5193160.1"/>
    <property type="molecule type" value="Genomic_DNA"/>
</dbReference>